<dbReference type="PANTHER" id="PTHR43461:SF1">
    <property type="entry name" value="TRANSMEMBRANE PROTEIN 256"/>
    <property type="match status" value="1"/>
</dbReference>
<evidence type="ECO:0000256" key="4">
    <source>
        <dbReference type="ARBA" id="ARBA00023136"/>
    </source>
</evidence>
<reference evidence="6 7" key="1">
    <citation type="submission" date="2020-08" db="EMBL/GenBank/DDBJ databases">
        <authorList>
            <person name="Newling K."/>
            <person name="Davey J."/>
            <person name="Forrester S."/>
        </authorList>
    </citation>
    <scope>NUCLEOTIDE SEQUENCE [LARGE SCALE GENOMIC DNA]</scope>
    <source>
        <strain evidence="7">Crithidia deanei Carvalho (ATCC PRA-265)</strain>
    </source>
</reference>
<organism evidence="6 7">
    <name type="scientific">Angomonas deanei</name>
    <dbReference type="NCBI Taxonomy" id="59799"/>
    <lineage>
        <taxon>Eukaryota</taxon>
        <taxon>Discoba</taxon>
        <taxon>Euglenozoa</taxon>
        <taxon>Kinetoplastea</taxon>
        <taxon>Metakinetoplastina</taxon>
        <taxon>Trypanosomatida</taxon>
        <taxon>Trypanosomatidae</taxon>
        <taxon>Strigomonadinae</taxon>
        <taxon>Angomonas</taxon>
    </lineage>
</organism>
<evidence type="ECO:0000256" key="3">
    <source>
        <dbReference type="ARBA" id="ARBA00022989"/>
    </source>
</evidence>
<dbReference type="Pfam" id="PF04241">
    <property type="entry name" value="DUF423"/>
    <property type="match status" value="1"/>
</dbReference>
<proteinExistence type="predicted"/>
<gene>
    <name evidence="6" type="ORF">ADEAN_000153700</name>
</gene>
<dbReference type="Proteomes" id="UP000515908">
    <property type="component" value="Chromosome 03"/>
</dbReference>
<dbReference type="PROSITE" id="PS51257">
    <property type="entry name" value="PROKAR_LIPOPROTEIN"/>
    <property type="match status" value="1"/>
</dbReference>
<dbReference type="AlphaFoldDB" id="S9WEV6"/>
<evidence type="ECO:0000256" key="2">
    <source>
        <dbReference type="ARBA" id="ARBA00022692"/>
    </source>
</evidence>
<sequence>MFQRVSAALTGVYGCSAVMLGAYAFHGLMDKSDSQRTAFQVATNYQLMNSAAMTGVLALSASASLTPRQVKVARVSFSLIALGTALFCGTIYSKVFLEDFPISMGKLAPIGGTILMSGWATIGLLAVL</sequence>
<evidence type="ECO:0000313" key="7">
    <source>
        <dbReference type="Proteomes" id="UP000515908"/>
    </source>
</evidence>
<keyword evidence="2 5" id="KW-0812">Transmembrane</keyword>
<accession>S9WEV6</accession>
<dbReference type="GO" id="GO:0016020">
    <property type="term" value="C:membrane"/>
    <property type="evidence" value="ECO:0007669"/>
    <property type="project" value="UniProtKB-SubCell"/>
</dbReference>
<keyword evidence="4 5" id="KW-0472">Membrane</keyword>
<feature type="transmembrane region" description="Helical" evidence="5">
    <location>
        <begin position="107"/>
        <end position="127"/>
    </location>
</feature>
<feature type="transmembrane region" description="Helical" evidence="5">
    <location>
        <begin position="77"/>
        <end position="95"/>
    </location>
</feature>
<evidence type="ECO:0008006" key="8">
    <source>
        <dbReference type="Google" id="ProtNLM"/>
    </source>
</evidence>
<evidence type="ECO:0000256" key="5">
    <source>
        <dbReference type="SAM" id="Phobius"/>
    </source>
</evidence>
<feature type="transmembrane region" description="Helical" evidence="5">
    <location>
        <begin position="7"/>
        <end position="25"/>
    </location>
</feature>
<dbReference type="OrthoDB" id="269173at2759"/>
<name>S9WEV6_9TRYP</name>
<keyword evidence="7" id="KW-1185">Reference proteome</keyword>
<feature type="transmembrane region" description="Helical" evidence="5">
    <location>
        <begin position="45"/>
        <end position="65"/>
    </location>
</feature>
<protein>
    <recommendedName>
        <fullName evidence="8">DUF423-domain-containing protein</fullName>
    </recommendedName>
</protein>
<evidence type="ECO:0000256" key="1">
    <source>
        <dbReference type="ARBA" id="ARBA00004141"/>
    </source>
</evidence>
<keyword evidence="3 5" id="KW-1133">Transmembrane helix</keyword>
<dbReference type="PANTHER" id="PTHR43461">
    <property type="entry name" value="TRANSMEMBRANE PROTEIN 256"/>
    <property type="match status" value="1"/>
</dbReference>
<evidence type="ECO:0000313" key="6">
    <source>
        <dbReference type="EMBL" id="CAD2214093.1"/>
    </source>
</evidence>
<dbReference type="VEuPathDB" id="TriTrypDB:ADEAN_000153700"/>
<dbReference type="EMBL" id="LR877147">
    <property type="protein sequence ID" value="CAD2214093.1"/>
    <property type="molecule type" value="Genomic_DNA"/>
</dbReference>
<comment type="subcellular location">
    <subcellularLocation>
        <location evidence="1">Membrane</location>
        <topology evidence="1">Multi-pass membrane protein</topology>
    </subcellularLocation>
</comment>
<dbReference type="InterPro" id="IPR006696">
    <property type="entry name" value="DUF423"/>
</dbReference>